<dbReference type="KEGG" id="soy:115883268"/>
<name>A0A6J2Y129_SITOR</name>
<proteinExistence type="predicted"/>
<feature type="region of interest" description="Disordered" evidence="1">
    <location>
        <begin position="1"/>
        <end position="35"/>
    </location>
</feature>
<protein>
    <submittedName>
        <fullName evidence="3">Uncharacterized protein LOC115883268</fullName>
    </submittedName>
</protein>
<dbReference type="InParanoid" id="A0A6J2Y129"/>
<feature type="compositionally biased region" description="Basic and acidic residues" evidence="1">
    <location>
        <begin position="1"/>
        <end position="17"/>
    </location>
</feature>
<gene>
    <name evidence="3" type="primary">LOC115883268</name>
</gene>
<dbReference type="GeneID" id="115883268"/>
<reference evidence="3" key="1">
    <citation type="submission" date="2025-08" db="UniProtKB">
        <authorList>
            <consortium name="RefSeq"/>
        </authorList>
    </citation>
    <scope>IDENTIFICATION</scope>
    <source>
        <tissue evidence="3">Gonads</tissue>
    </source>
</reference>
<accession>A0A6J2Y129</accession>
<dbReference type="Proteomes" id="UP000504635">
    <property type="component" value="Unplaced"/>
</dbReference>
<dbReference type="RefSeq" id="XP_030757463.1">
    <property type="nucleotide sequence ID" value="XM_030901603.1"/>
</dbReference>
<evidence type="ECO:0000256" key="1">
    <source>
        <dbReference type="SAM" id="MobiDB-lite"/>
    </source>
</evidence>
<organism evidence="2 3">
    <name type="scientific">Sitophilus oryzae</name>
    <name type="common">Rice weevil</name>
    <name type="synonym">Curculio oryzae</name>
    <dbReference type="NCBI Taxonomy" id="7048"/>
    <lineage>
        <taxon>Eukaryota</taxon>
        <taxon>Metazoa</taxon>
        <taxon>Ecdysozoa</taxon>
        <taxon>Arthropoda</taxon>
        <taxon>Hexapoda</taxon>
        <taxon>Insecta</taxon>
        <taxon>Pterygota</taxon>
        <taxon>Neoptera</taxon>
        <taxon>Endopterygota</taxon>
        <taxon>Coleoptera</taxon>
        <taxon>Polyphaga</taxon>
        <taxon>Cucujiformia</taxon>
        <taxon>Curculionidae</taxon>
        <taxon>Dryophthorinae</taxon>
        <taxon>Sitophilus</taxon>
    </lineage>
</organism>
<evidence type="ECO:0000313" key="3">
    <source>
        <dbReference type="RefSeq" id="XP_030757463.1"/>
    </source>
</evidence>
<dbReference type="AlphaFoldDB" id="A0A6J2Y129"/>
<evidence type="ECO:0000313" key="2">
    <source>
        <dbReference type="Proteomes" id="UP000504635"/>
    </source>
</evidence>
<sequence>MNEKFIEKRKADHEKNKSTISSKKSKAPHNGMVKDSVPMDKQFLVVYDRQHEKTNMSDDAMENFEVGDVDTLSKTTMKISGKLLEHVKEEYEHPGGNITKHHLKTMCGKKGVRCVNADIQ</sequence>
<keyword evidence="2" id="KW-1185">Reference proteome</keyword>